<evidence type="ECO:0000256" key="4">
    <source>
        <dbReference type="ARBA" id="ARBA00023172"/>
    </source>
</evidence>
<evidence type="ECO:0000313" key="8">
    <source>
        <dbReference type="EMBL" id="AWI55398.1"/>
    </source>
</evidence>
<keyword evidence="9" id="KW-1185">Reference proteome</keyword>
<evidence type="ECO:0000313" key="9">
    <source>
        <dbReference type="Proteomes" id="UP000244892"/>
    </source>
</evidence>
<dbReference type="EMBL" id="CP029211">
    <property type="protein sequence ID" value="AWI55398.1"/>
    <property type="molecule type" value="Genomic_DNA"/>
</dbReference>
<dbReference type="InterPro" id="IPR050090">
    <property type="entry name" value="Tyrosine_recombinase_XerCD"/>
</dbReference>
<dbReference type="PANTHER" id="PTHR30349:SF64">
    <property type="entry name" value="PROPHAGE INTEGRASE INTD-RELATED"/>
    <property type="match status" value="1"/>
</dbReference>
<name>A0A2U8FX72_9BURK</name>
<dbReference type="PANTHER" id="PTHR30349">
    <property type="entry name" value="PHAGE INTEGRASE-RELATED"/>
    <property type="match status" value="1"/>
</dbReference>
<dbReference type="AlphaFoldDB" id="A0A2U8FX72"/>
<dbReference type="OrthoDB" id="9801717at2"/>
<keyword evidence="4" id="KW-0233">DNA recombination</keyword>
<dbReference type="InterPro" id="IPR010998">
    <property type="entry name" value="Integrase_recombinase_N"/>
</dbReference>
<dbReference type="Gene3D" id="1.10.443.10">
    <property type="entry name" value="Intergrase catalytic core"/>
    <property type="match status" value="1"/>
</dbReference>
<keyword evidence="8" id="KW-0614">Plasmid</keyword>
<dbReference type="PROSITE" id="PS51900">
    <property type="entry name" value="CB"/>
    <property type="match status" value="1"/>
</dbReference>
<dbReference type="PROSITE" id="PS51898">
    <property type="entry name" value="TYR_RECOMBINASE"/>
    <property type="match status" value="1"/>
</dbReference>
<dbReference type="GO" id="GO:0015074">
    <property type="term" value="P:DNA integration"/>
    <property type="evidence" value="ECO:0007669"/>
    <property type="project" value="UniProtKB-KW"/>
</dbReference>
<dbReference type="InterPro" id="IPR011946">
    <property type="entry name" value="Integrase_integron-type"/>
</dbReference>
<dbReference type="KEGG" id="aon:DEH84_17535"/>
<keyword evidence="2" id="KW-0229">DNA integration</keyword>
<protein>
    <submittedName>
        <fullName evidence="8">Integrase/recombinase</fullName>
    </submittedName>
</protein>
<accession>A0A2U8FX72</accession>
<evidence type="ECO:0000256" key="1">
    <source>
        <dbReference type="ARBA" id="ARBA00008857"/>
    </source>
</evidence>
<dbReference type="InterPro" id="IPR004107">
    <property type="entry name" value="Integrase_SAM-like_N"/>
</dbReference>
<dbReference type="InterPro" id="IPR013762">
    <property type="entry name" value="Integrase-like_cat_sf"/>
</dbReference>
<dbReference type="InterPro" id="IPR011010">
    <property type="entry name" value="DNA_brk_join_enz"/>
</dbReference>
<evidence type="ECO:0000259" key="6">
    <source>
        <dbReference type="PROSITE" id="PS51898"/>
    </source>
</evidence>
<sequence>MNRTSLRPGGRLLDQLREHIRYRHYSLRTEEAYVHWVRAFIRWSGLRHPRELGGAEVERFLQHLAVEKKLAASSHRQALSALLFLYREVLGLNLPWMSQIGRPAAKPRVPTVLSQGEVGRLLHVMEGETALLGRLLYGTGMRLTEGLRLRVKDVDFERRVIIVRAGKGDKDRLVMLPQSLCTSLKQQIARAHALWVADRTGGNHGVELPDALGRKYPRAGESWAWFWIFPASTLSTDPRSGVIRRHHMHEKRMQRAMQTAVQAAQIHKQASVHTLRHSFATHALQSGTDIRTVQSLLGHADVATTMIYTHVLALQSSSVVSPLDTLCSLS</sequence>
<feature type="domain" description="Tyr recombinase" evidence="6">
    <location>
        <begin position="108"/>
        <end position="321"/>
    </location>
</feature>
<dbReference type="Pfam" id="PF00589">
    <property type="entry name" value="Phage_integrase"/>
    <property type="match status" value="1"/>
</dbReference>
<dbReference type="GO" id="GO:0003677">
    <property type="term" value="F:DNA binding"/>
    <property type="evidence" value="ECO:0007669"/>
    <property type="project" value="UniProtKB-UniRule"/>
</dbReference>
<dbReference type="Pfam" id="PF13495">
    <property type="entry name" value="Phage_int_SAM_4"/>
    <property type="match status" value="1"/>
</dbReference>
<dbReference type="NCBIfam" id="NF011946">
    <property type="entry name" value="PRK15417.1"/>
    <property type="match status" value="1"/>
</dbReference>
<dbReference type="InterPro" id="IPR044068">
    <property type="entry name" value="CB"/>
</dbReference>
<evidence type="ECO:0000256" key="2">
    <source>
        <dbReference type="ARBA" id="ARBA00022908"/>
    </source>
</evidence>
<dbReference type="Proteomes" id="UP000244892">
    <property type="component" value="Plasmid pTB101"/>
</dbReference>
<geneLocation type="plasmid" evidence="9">
    <name>ptb101</name>
</geneLocation>
<evidence type="ECO:0000256" key="3">
    <source>
        <dbReference type="ARBA" id="ARBA00023125"/>
    </source>
</evidence>
<dbReference type="SUPFAM" id="SSF56349">
    <property type="entry name" value="DNA breaking-rejoining enzymes"/>
    <property type="match status" value="1"/>
</dbReference>
<dbReference type="Gene3D" id="1.10.150.130">
    <property type="match status" value="1"/>
</dbReference>
<evidence type="ECO:0000256" key="5">
    <source>
        <dbReference type="PROSITE-ProRule" id="PRU01248"/>
    </source>
</evidence>
<dbReference type="NCBIfam" id="TIGR02249">
    <property type="entry name" value="integrase_gron"/>
    <property type="match status" value="1"/>
</dbReference>
<comment type="similarity">
    <text evidence="1">Belongs to the 'phage' integrase family.</text>
</comment>
<organism evidence="8 9">
    <name type="scientific">Aquabacterium olei</name>
    <dbReference type="NCBI Taxonomy" id="1296669"/>
    <lineage>
        <taxon>Bacteria</taxon>
        <taxon>Pseudomonadati</taxon>
        <taxon>Pseudomonadota</taxon>
        <taxon>Betaproteobacteria</taxon>
        <taxon>Burkholderiales</taxon>
        <taxon>Aquabacterium</taxon>
    </lineage>
</organism>
<dbReference type="RefSeq" id="WP_109038511.1">
    <property type="nucleotide sequence ID" value="NZ_CP029211.1"/>
</dbReference>
<dbReference type="InterPro" id="IPR002104">
    <property type="entry name" value="Integrase_catalytic"/>
</dbReference>
<evidence type="ECO:0000259" key="7">
    <source>
        <dbReference type="PROSITE" id="PS51900"/>
    </source>
</evidence>
<feature type="domain" description="Core-binding (CB)" evidence="7">
    <location>
        <begin position="10"/>
        <end position="90"/>
    </location>
</feature>
<dbReference type="GO" id="GO:0006310">
    <property type="term" value="P:DNA recombination"/>
    <property type="evidence" value="ECO:0007669"/>
    <property type="project" value="UniProtKB-KW"/>
</dbReference>
<gene>
    <name evidence="8" type="ORF">DEH84_17535</name>
</gene>
<reference evidence="8 9" key="1">
    <citation type="submission" date="2018-05" db="EMBL/GenBank/DDBJ databases">
        <title>complete genome sequence of Aquabacterium olei NBRC 110486.</title>
        <authorList>
            <person name="Tang B."/>
            <person name="Chang J."/>
            <person name="Zhang L."/>
            <person name="Yang H."/>
        </authorList>
    </citation>
    <scope>NUCLEOTIDE SEQUENCE [LARGE SCALE GENOMIC DNA]</scope>
    <source>
        <strain evidence="8 9">NBRC 110486</strain>
        <plasmid evidence="9">Plasmid ptb101</plasmid>
    </source>
</reference>
<keyword evidence="3 5" id="KW-0238">DNA-binding</keyword>
<proteinExistence type="inferred from homology"/>